<gene>
    <name evidence="2" type="ORF">EV138_4147</name>
</gene>
<comment type="caution">
    <text evidence="2">The sequence shown here is derived from an EMBL/GenBank/DDBJ whole genome shotgun (WGS) entry which is preliminary data.</text>
</comment>
<protein>
    <recommendedName>
        <fullName evidence="4">Fibronectin type-III domain-containing protein</fullName>
    </recommendedName>
</protein>
<dbReference type="AlphaFoldDB" id="A0A4R7TG41"/>
<keyword evidence="1" id="KW-0732">Signal</keyword>
<dbReference type="RefSeq" id="WP_133980459.1">
    <property type="nucleotide sequence ID" value="NZ_SOCE01000001.1"/>
</dbReference>
<name>A0A4R7TG41_9ACTN</name>
<dbReference type="OrthoDB" id="3802043at2"/>
<sequence length="417" mass="45174">MRKWPTLVVAATVLAATLPTGAFAADLPDPAPTNVQISWAADGSAQVHVTWAEAAARPNKIAVRDLDKASNVIAAYTTADGPDSIDLPAGLFRHREHLQVMVAAGTRDGLTSPESPSAVFDSSYPSTKIDGVSLAPTGLTVKAQPSPLQDTTPGDPLDDDGTIYQPTYRSSQGTYALGAAGPAMEVFVPHPASNYTFWLAGHSRWGLDAWDNEVVVDRPRVTVQAAARWQYGSDMRVTGSYGRLLGWYQPRVILQARNSPASPWYVVTSDVATNEGNFVFTFPARTREYRIAMANSITNSTNWTVFVGGYTAPVKTVAYQRVYALFTTPTVKVGQTSNVHVQLNVFLPKAQVALQRWNGKTWVFVQNITLTNNVGWAKVTGKTAGYSAYRIYSPNVTKDGRLVAAAYSPNFVLATVR</sequence>
<feature type="chain" id="PRO_5020887428" description="Fibronectin type-III domain-containing protein" evidence="1">
    <location>
        <begin position="25"/>
        <end position="417"/>
    </location>
</feature>
<proteinExistence type="predicted"/>
<evidence type="ECO:0000313" key="2">
    <source>
        <dbReference type="EMBL" id="TDU90556.1"/>
    </source>
</evidence>
<evidence type="ECO:0000256" key="1">
    <source>
        <dbReference type="SAM" id="SignalP"/>
    </source>
</evidence>
<evidence type="ECO:0000313" key="3">
    <source>
        <dbReference type="Proteomes" id="UP000295151"/>
    </source>
</evidence>
<evidence type="ECO:0008006" key="4">
    <source>
        <dbReference type="Google" id="ProtNLM"/>
    </source>
</evidence>
<feature type="signal peptide" evidence="1">
    <location>
        <begin position="1"/>
        <end position="24"/>
    </location>
</feature>
<dbReference type="EMBL" id="SOCE01000001">
    <property type="protein sequence ID" value="TDU90556.1"/>
    <property type="molecule type" value="Genomic_DNA"/>
</dbReference>
<reference evidence="2 3" key="1">
    <citation type="submission" date="2019-03" db="EMBL/GenBank/DDBJ databases">
        <title>Genomic Encyclopedia of Type Strains, Phase III (KMG-III): the genomes of soil and plant-associated and newly described type strains.</title>
        <authorList>
            <person name="Whitman W."/>
        </authorList>
    </citation>
    <scope>NUCLEOTIDE SEQUENCE [LARGE SCALE GENOMIC DNA]</scope>
    <source>
        <strain evidence="2 3">VKM Ac-2575</strain>
    </source>
</reference>
<organism evidence="2 3">
    <name type="scientific">Kribbella voronezhensis</name>
    <dbReference type="NCBI Taxonomy" id="2512212"/>
    <lineage>
        <taxon>Bacteria</taxon>
        <taxon>Bacillati</taxon>
        <taxon>Actinomycetota</taxon>
        <taxon>Actinomycetes</taxon>
        <taxon>Propionibacteriales</taxon>
        <taxon>Kribbellaceae</taxon>
        <taxon>Kribbella</taxon>
    </lineage>
</organism>
<keyword evidence="3" id="KW-1185">Reference proteome</keyword>
<dbReference type="Proteomes" id="UP000295151">
    <property type="component" value="Unassembled WGS sequence"/>
</dbReference>
<accession>A0A4R7TG41</accession>